<dbReference type="RefSeq" id="WP_012934943.1">
    <property type="nucleotide sequence ID" value="NC_013739.1"/>
</dbReference>
<feature type="transmembrane region" description="Helical" evidence="13">
    <location>
        <begin position="204"/>
        <end position="226"/>
    </location>
</feature>
<proteinExistence type="inferred from homology"/>
<dbReference type="eggNOG" id="COG0168">
    <property type="taxonomic scope" value="Bacteria"/>
</dbReference>
<comment type="subcellular location">
    <subcellularLocation>
        <location evidence="1">Cell inner membrane</location>
        <topology evidence="1">Multi-pass membrane protein</topology>
    </subcellularLocation>
</comment>
<evidence type="ECO:0000256" key="10">
    <source>
        <dbReference type="ARBA" id="ARBA00023065"/>
    </source>
</evidence>
<dbReference type="GO" id="GO:0005886">
    <property type="term" value="C:plasma membrane"/>
    <property type="evidence" value="ECO:0007669"/>
    <property type="project" value="UniProtKB-SubCell"/>
</dbReference>
<evidence type="ECO:0000256" key="7">
    <source>
        <dbReference type="ARBA" id="ARBA00022692"/>
    </source>
</evidence>
<keyword evidence="15" id="KW-1185">Reference proteome</keyword>
<dbReference type="InterPro" id="IPR003445">
    <property type="entry name" value="Cat_transpt"/>
</dbReference>
<feature type="binding site" evidence="12">
    <location>
        <position position="130"/>
    </location>
    <ligand>
        <name>K(+)</name>
        <dbReference type="ChEBI" id="CHEBI:29103"/>
    </ligand>
</feature>
<keyword evidence="3" id="KW-0813">Transport</keyword>
<organism evidence="14 15">
    <name type="scientific">Conexibacter woesei (strain DSM 14684 / CCUG 47730 / CIP 108061 / JCM 11494 / NBRC 100937 / ID131577)</name>
    <dbReference type="NCBI Taxonomy" id="469383"/>
    <lineage>
        <taxon>Bacteria</taxon>
        <taxon>Bacillati</taxon>
        <taxon>Actinomycetota</taxon>
        <taxon>Thermoleophilia</taxon>
        <taxon>Solirubrobacterales</taxon>
        <taxon>Conexibacteraceae</taxon>
        <taxon>Conexibacter</taxon>
    </lineage>
</organism>
<keyword evidence="8 12" id="KW-0630">Potassium</keyword>
<reference evidence="15" key="2">
    <citation type="submission" date="2010-01" db="EMBL/GenBank/DDBJ databases">
        <title>The complete genome of Conexibacter woesei DSM 14684.</title>
        <authorList>
            <consortium name="US DOE Joint Genome Institute (JGI-PGF)"/>
            <person name="Lucas S."/>
            <person name="Copeland A."/>
            <person name="Lapidus A."/>
            <person name="Glavina del Rio T."/>
            <person name="Dalin E."/>
            <person name="Tice H."/>
            <person name="Bruce D."/>
            <person name="Goodwin L."/>
            <person name="Pitluck S."/>
            <person name="Kyrpides N."/>
            <person name="Mavromatis K."/>
            <person name="Ivanova N."/>
            <person name="Mikhailova N."/>
            <person name="Chertkov O."/>
            <person name="Brettin T."/>
            <person name="Detter J.C."/>
            <person name="Han C."/>
            <person name="Larimer F."/>
            <person name="Land M."/>
            <person name="Hauser L."/>
            <person name="Markowitz V."/>
            <person name="Cheng J.-F."/>
            <person name="Hugenholtz P."/>
            <person name="Woyke T."/>
            <person name="Wu D."/>
            <person name="Pukall R."/>
            <person name="Steenblock K."/>
            <person name="Schneider S."/>
            <person name="Klenk H.-P."/>
            <person name="Eisen J.A."/>
        </authorList>
    </citation>
    <scope>NUCLEOTIDE SEQUENCE [LARGE SCALE GENOMIC DNA]</scope>
    <source>
        <strain evidence="15">DSM 14684 / CIP 108061 / JCM 11494 / NBRC 100937 / ID131577</strain>
    </source>
</reference>
<accession>D3EZC7</accession>
<evidence type="ECO:0000256" key="4">
    <source>
        <dbReference type="ARBA" id="ARBA00022475"/>
    </source>
</evidence>
<evidence type="ECO:0000313" key="14">
    <source>
        <dbReference type="EMBL" id="ADB51892.1"/>
    </source>
</evidence>
<keyword evidence="7 13" id="KW-0812">Transmembrane</keyword>
<protein>
    <submittedName>
        <fullName evidence="14">Cation transporter</fullName>
    </submittedName>
</protein>
<feature type="transmembrane region" description="Helical" evidence="13">
    <location>
        <begin position="355"/>
        <end position="377"/>
    </location>
</feature>
<dbReference type="GO" id="GO:0046872">
    <property type="term" value="F:metal ion binding"/>
    <property type="evidence" value="ECO:0007669"/>
    <property type="project" value="UniProtKB-KW"/>
</dbReference>
<dbReference type="GO" id="GO:0015379">
    <property type="term" value="F:potassium:chloride symporter activity"/>
    <property type="evidence" value="ECO:0007669"/>
    <property type="project" value="InterPro"/>
</dbReference>
<keyword evidence="6" id="KW-0633">Potassium transport</keyword>
<keyword evidence="9 13" id="KW-1133">Transmembrane helix</keyword>
<dbReference type="PANTHER" id="PTHR32024">
    <property type="entry name" value="TRK SYSTEM POTASSIUM UPTAKE PROTEIN TRKG-RELATED"/>
    <property type="match status" value="1"/>
</dbReference>
<dbReference type="STRING" id="469383.Cwoe_3474"/>
<feature type="binding site" evidence="12">
    <location>
        <position position="341"/>
    </location>
    <ligand>
        <name>K(+)</name>
        <dbReference type="ChEBI" id="CHEBI:29103"/>
    </ligand>
</feature>
<dbReference type="PIRSF" id="PIRSF006247">
    <property type="entry name" value="TrkH"/>
    <property type="match status" value="1"/>
</dbReference>
<evidence type="ECO:0000313" key="15">
    <source>
        <dbReference type="Proteomes" id="UP000008229"/>
    </source>
</evidence>
<comment type="similarity">
    <text evidence="2">Belongs to the TrkH potassium transport family.</text>
</comment>
<feature type="binding site" evidence="12">
    <location>
        <position position="246"/>
    </location>
    <ligand>
        <name>K(+)</name>
        <dbReference type="ChEBI" id="CHEBI:29103"/>
    </ligand>
</feature>
<gene>
    <name evidence="14" type="ordered locus">Cwoe_3474</name>
</gene>
<evidence type="ECO:0000256" key="11">
    <source>
        <dbReference type="ARBA" id="ARBA00023136"/>
    </source>
</evidence>
<feature type="transmembrane region" description="Helical" evidence="13">
    <location>
        <begin position="86"/>
        <end position="107"/>
    </location>
</feature>
<keyword evidence="10" id="KW-0406">Ion transport</keyword>
<dbReference type="HOGENOM" id="CLU_030708_0_2_11"/>
<feature type="transmembrane region" description="Helical" evidence="13">
    <location>
        <begin position="52"/>
        <end position="74"/>
    </location>
</feature>
<dbReference type="Pfam" id="PF02386">
    <property type="entry name" value="TrkH"/>
    <property type="match status" value="1"/>
</dbReference>
<sequence>MSLWPRPSRRSRRSSLGVDLNAVLDLLGGVLRWVGLPFIAPALVAAFAGEAIWPWLLTGAATSGTGLLLDRLTAERRVERIGTREGFLVVALVWLVVPAFAALPFVLGGEPQLSKPVDAYFEAMSGYTATGGTVVPHVEQLGEATQFWRQLSHWLGGMGIIVLAIAVLPRLRVGGRQLLQSELAGPTETEKLGATIRDTARRLWSLYVGLTLVATLVLSLVGWLGLDPEMNPWQAFAHASSAMALGGFSPQGESVAAFAPITQWLLCLVMIVAGFNFLRLFRVLIQQRVAEFARDDEVRLYVGFLLVATALLLTELLTSDIASGETAVRLAAFQATSIMTTTGFATADYTTWGPLATVTLLLLMFIGASAGSTGGSIKVKRHLLLFRMVRRDLAQAAHRDVVVPVRASGWVVDERALRSAVLFVLLYMFTFALGALGLVIDSERVGGDLTPFEAIGASAACIGNVGPAFGFAGPYGSYADFSNLSTAVLTALMWLGRVEIVPVAVLLTRSFWRP</sequence>
<evidence type="ECO:0000256" key="5">
    <source>
        <dbReference type="ARBA" id="ARBA00022519"/>
    </source>
</evidence>
<dbReference type="Proteomes" id="UP000008229">
    <property type="component" value="Chromosome"/>
</dbReference>
<feature type="transmembrane region" description="Helical" evidence="13">
    <location>
        <begin position="420"/>
        <end position="440"/>
    </location>
</feature>
<evidence type="ECO:0000256" key="6">
    <source>
        <dbReference type="ARBA" id="ARBA00022538"/>
    </source>
</evidence>
<evidence type="ECO:0000256" key="2">
    <source>
        <dbReference type="ARBA" id="ARBA00009137"/>
    </source>
</evidence>
<feature type="transmembrane region" description="Helical" evidence="13">
    <location>
        <begin position="298"/>
        <end position="317"/>
    </location>
</feature>
<dbReference type="EMBL" id="CP001854">
    <property type="protein sequence ID" value="ADB51892.1"/>
    <property type="molecule type" value="Genomic_DNA"/>
</dbReference>
<feature type="transmembrane region" description="Helical" evidence="13">
    <location>
        <begin position="20"/>
        <end position="40"/>
    </location>
</feature>
<keyword evidence="4" id="KW-1003">Cell membrane</keyword>
<evidence type="ECO:0000256" key="1">
    <source>
        <dbReference type="ARBA" id="ARBA00004429"/>
    </source>
</evidence>
<evidence type="ECO:0000256" key="9">
    <source>
        <dbReference type="ARBA" id="ARBA00022989"/>
    </source>
</evidence>
<keyword evidence="5" id="KW-0997">Cell inner membrane</keyword>
<name>D3EZC7_CONWI</name>
<dbReference type="AlphaFoldDB" id="D3EZC7"/>
<evidence type="ECO:0000256" key="8">
    <source>
        <dbReference type="ARBA" id="ARBA00022958"/>
    </source>
</evidence>
<feature type="binding site" evidence="12">
    <location>
        <position position="465"/>
    </location>
    <ligand>
        <name>K(+)</name>
        <dbReference type="ChEBI" id="CHEBI:29103"/>
    </ligand>
</feature>
<reference evidence="14 15" key="1">
    <citation type="journal article" date="2010" name="Stand. Genomic Sci.">
        <title>Complete genome sequence of Conexibacter woesei type strain (ID131577).</title>
        <authorList>
            <person name="Pukall R."/>
            <person name="Lapidus A."/>
            <person name="Glavina Del Rio T."/>
            <person name="Copeland A."/>
            <person name="Tice H."/>
            <person name="Cheng J.-F."/>
            <person name="Lucas S."/>
            <person name="Chen F."/>
            <person name="Nolan M."/>
            <person name="Bruce D."/>
            <person name="Goodwin L."/>
            <person name="Pitluck S."/>
            <person name="Mavromatis K."/>
            <person name="Ivanova N."/>
            <person name="Ovchinnikova G."/>
            <person name="Pati A."/>
            <person name="Chen A."/>
            <person name="Palaniappan K."/>
            <person name="Land M."/>
            <person name="Hauser L."/>
            <person name="Chang Y.-J."/>
            <person name="Jeffries C.D."/>
            <person name="Chain P."/>
            <person name="Meincke L."/>
            <person name="Sims D."/>
            <person name="Brettin T."/>
            <person name="Detter J.C."/>
            <person name="Rohde M."/>
            <person name="Goeker M."/>
            <person name="Bristow J."/>
            <person name="Eisen J.A."/>
            <person name="Markowitz V."/>
            <person name="Kyrpides N.C."/>
            <person name="Klenk H.-P."/>
            <person name="Hugenholtz P."/>
        </authorList>
    </citation>
    <scope>NUCLEOTIDE SEQUENCE [LARGE SCALE GENOMIC DNA]</scope>
    <source>
        <strain evidence="15">DSM 14684 / CIP 108061 / JCM 11494 / NBRC 100937 / ID131577</strain>
    </source>
</reference>
<feature type="binding site" evidence="12">
    <location>
        <position position="342"/>
    </location>
    <ligand>
        <name>K(+)</name>
        <dbReference type="ChEBI" id="CHEBI:29103"/>
    </ligand>
</feature>
<evidence type="ECO:0000256" key="13">
    <source>
        <dbReference type="SAM" id="Phobius"/>
    </source>
</evidence>
<feature type="transmembrane region" description="Helical" evidence="13">
    <location>
        <begin position="484"/>
        <end position="507"/>
    </location>
</feature>
<dbReference type="PANTHER" id="PTHR32024:SF2">
    <property type="entry name" value="TRK SYSTEM POTASSIUM UPTAKE PROTEIN TRKG-RELATED"/>
    <property type="match status" value="1"/>
</dbReference>
<dbReference type="KEGG" id="cwo:Cwoe_3474"/>
<keyword evidence="12" id="KW-0479">Metal-binding</keyword>
<keyword evidence="11 13" id="KW-0472">Membrane</keyword>
<evidence type="ECO:0000256" key="3">
    <source>
        <dbReference type="ARBA" id="ARBA00022448"/>
    </source>
</evidence>
<feature type="transmembrane region" description="Helical" evidence="13">
    <location>
        <begin position="151"/>
        <end position="171"/>
    </location>
</feature>
<feature type="binding site" evidence="12">
    <location>
        <position position="245"/>
    </location>
    <ligand>
        <name>K(+)</name>
        <dbReference type="ChEBI" id="CHEBI:29103"/>
    </ligand>
</feature>
<dbReference type="InterPro" id="IPR004772">
    <property type="entry name" value="TrkH"/>
</dbReference>
<feature type="transmembrane region" description="Helical" evidence="13">
    <location>
        <begin position="255"/>
        <end position="278"/>
    </location>
</feature>
<evidence type="ECO:0000256" key="12">
    <source>
        <dbReference type="PIRSR" id="PIRSR006247-1"/>
    </source>
</evidence>
<feature type="binding site" evidence="12">
    <location>
        <position position="464"/>
    </location>
    <ligand>
        <name>K(+)</name>
        <dbReference type="ChEBI" id="CHEBI:29103"/>
    </ligand>
</feature>